<accession>A0AAV4YEV5</accession>
<protein>
    <submittedName>
        <fullName evidence="1">Uncharacterized protein</fullName>
    </submittedName>
</protein>
<evidence type="ECO:0000313" key="2">
    <source>
        <dbReference type="Proteomes" id="UP001054945"/>
    </source>
</evidence>
<name>A0AAV4YEV5_CAEEX</name>
<reference evidence="1 2" key="1">
    <citation type="submission" date="2021-06" db="EMBL/GenBank/DDBJ databases">
        <title>Caerostris extrusa draft genome.</title>
        <authorList>
            <person name="Kono N."/>
            <person name="Arakawa K."/>
        </authorList>
    </citation>
    <scope>NUCLEOTIDE SEQUENCE [LARGE SCALE GENOMIC DNA]</scope>
</reference>
<dbReference type="EMBL" id="BPLR01019168">
    <property type="protein sequence ID" value="GIZ04931.1"/>
    <property type="molecule type" value="Genomic_DNA"/>
</dbReference>
<organism evidence="1 2">
    <name type="scientific">Caerostris extrusa</name>
    <name type="common">Bark spider</name>
    <name type="synonym">Caerostris bankana</name>
    <dbReference type="NCBI Taxonomy" id="172846"/>
    <lineage>
        <taxon>Eukaryota</taxon>
        <taxon>Metazoa</taxon>
        <taxon>Ecdysozoa</taxon>
        <taxon>Arthropoda</taxon>
        <taxon>Chelicerata</taxon>
        <taxon>Arachnida</taxon>
        <taxon>Araneae</taxon>
        <taxon>Araneomorphae</taxon>
        <taxon>Entelegynae</taxon>
        <taxon>Araneoidea</taxon>
        <taxon>Araneidae</taxon>
        <taxon>Caerostris</taxon>
    </lineage>
</organism>
<comment type="caution">
    <text evidence="1">The sequence shown here is derived from an EMBL/GenBank/DDBJ whole genome shotgun (WGS) entry which is preliminary data.</text>
</comment>
<dbReference type="Proteomes" id="UP001054945">
    <property type="component" value="Unassembled WGS sequence"/>
</dbReference>
<proteinExistence type="predicted"/>
<keyword evidence="2" id="KW-1185">Reference proteome</keyword>
<gene>
    <name evidence="1" type="ORF">CEXT_21051</name>
</gene>
<evidence type="ECO:0000313" key="1">
    <source>
        <dbReference type="EMBL" id="GIZ04931.1"/>
    </source>
</evidence>
<dbReference type="AlphaFoldDB" id="A0AAV4YEV5"/>
<sequence length="91" mass="10466">MKQWETTTEEMFNKSKQMIHSGRARQSLAKMLFVGRCYSLEEAAESSGKRRLKKCSISKQMAYSGRASRICYLSRGVIPLKKQQKAVEEDD</sequence>